<organism evidence="2 3">
    <name type="scientific">Rhodovulum sulfidophilum</name>
    <name type="common">Rhodobacter sulfidophilus</name>
    <dbReference type="NCBI Taxonomy" id="35806"/>
    <lineage>
        <taxon>Bacteria</taxon>
        <taxon>Pseudomonadati</taxon>
        <taxon>Pseudomonadota</taxon>
        <taxon>Alphaproteobacteria</taxon>
        <taxon>Rhodobacterales</taxon>
        <taxon>Paracoccaceae</taxon>
        <taxon>Rhodovulum</taxon>
    </lineage>
</organism>
<dbReference type="PATRIC" id="fig|35806.4.peg.2953"/>
<dbReference type="EMBL" id="AP014800">
    <property type="protein sequence ID" value="BAQ70022.1"/>
    <property type="molecule type" value="Genomic_DNA"/>
</dbReference>
<dbReference type="InterPro" id="IPR038186">
    <property type="entry name" value="CHAD_dom_sf"/>
</dbReference>
<sequence>MGERARIWALYGDGLRPMQRGLERSFERARKGRTAAVNRPEVAAIQDWRKWITYHWDHTGLLRPIERGPESRKLSELLSDHHDLDVLDSQVAASPELPGGPELRAALRARIAARQAERIGTAQGLDAFSPARPGIWAEAGDAGGNPGSRTKSTGTRGPGSRNAVAA</sequence>
<protein>
    <submittedName>
        <fullName evidence="2">Uncharacterized protein</fullName>
    </submittedName>
</protein>
<dbReference type="KEGG" id="rsu:NHU_02875"/>
<accession>A0A0D6B4I9</accession>
<evidence type="ECO:0000313" key="3">
    <source>
        <dbReference type="Proteomes" id="UP000064912"/>
    </source>
</evidence>
<proteinExistence type="predicted"/>
<dbReference type="Gene3D" id="1.40.20.10">
    <property type="entry name" value="CHAD domain"/>
    <property type="match status" value="1"/>
</dbReference>
<name>A0A0D6B4I9_RHOSU</name>
<dbReference type="AlphaFoldDB" id="A0A0D6B4I9"/>
<evidence type="ECO:0000256" key="1">
    <source>
        <dbReference type="SAM" id="MobiDB-lite"/>
    </source>
</evidence>
<feature type="region of interest" description="Disordered" evidence="1">
    <location>
        <begin position="124"/>
        <end position="166"/>
    </location>
</feature>
<reference evidence="2 3" key="1">
    <citation type="submission" date="2015-02" db="EMBL/GenBank/DDBJ databases">
        <title>Genome sequene of Rhodovulum sulfidophilum DSM 2351.</title>
        <authorList>
            <person name="Nagao N."/>
        </authorList>
    </citation>
    <scope>NUCLEOTIDE SEQUENCE [LARGE SCALE GENOMIC DNA]</scope>
    <source>
        <strain evidence="2 3">DSM 2351</strain>
    </source>
</reference>
<gene>
    <name evidence="2" type="ORF">NHU_02875</name>
</gene>
<evidence type="ECO:0000313" key="2">
    <source>
        <dbReference type="EMBL" id="BAQ70022.1"/>
    </source>
</evidence>
<dbReference type="Proteomes" id="UP000064912">
    <property type="component" value="Chromosome"/>
</dbReference>